<evidence type="ECO:0008006" key="4">
    <source>
        <dbReference type="Google" id="ProtNLM"/>
    </source>
</evidence>
<evidence type="ECO:0000313" key="2">
    <source>
        <dbReference type="EMBL" id="AOS45451.1"/>
    </source>
</evidence>
<dbReference type="EMBL" id="CP016094">
    <property type="protein sequence ID" value="AOS45451.1"/>
    <property type="molecule type" value="Genomic_DNA"/>
</dbReference>
<organism evidence="2 3">
    <name type="scientific">Lacunisphaera limnophila</name>
    <dbReference type="NCBI Taxonomy" id="1838286"/>
    <lineage>
        <taxon>Bacteria</taxon>
        <taxon>Pseudomonadati</taxon>
        <taxon>Verrucomicrobiota</taxon>
        <taxon>Opitutia</taxon>
        <taxon>Opitutales</taxon>
        <taxon>Opitutaceae</taxon>
        <taxon>Lacunisphaera</taxon>
    </lineage>
</organism>
<evidence type="ECO:0000256" key="1">
    <source>
        <dbReference type="SAM" id="SignalP"/>
    </source>
</evidence>
<dbReference type="Proteomes" id="UP000095228">
    <property type="component" value="Chromosome"/>
</dbReference>
<protein>
    <recommendedName>
        <fullName evidence="4">DUF4247 domain-containing protein</fullName>
    </recommendedName>
</protein>
<gene>
    <name evidence="2" type="ORF">Verru16b_02532</name>
</gene>
<evidence type="ECO:0000313" key="3">
    <source>
        <dbReference type="Proteomes" id="UP000095228"/>
    </source>
</evidence>
<keyword evidence="1" id="KW-0732">Signal</keyword>
<feature type="signal peptide" evidence="1">
    <location>
        <begin position="1"/>
        <end position="42"/>
    </location>
</feature>
<feature type="chain" id="PRO_5009105310" description="DUF4247 domain-containing protein" evidence="1">
    <location>
        <begin position="43"/>
        <end position="203"/>
    </location>
</feature>
<keyword evidence="3" id="KW-1185">Reference proteome</keyword>
<proteinExistence type="predicted"/>
<dbReference type="KEGG" id="obg:Verru16b_02532"/>
<accession>A0A1D8AX44</accession>
<sequence>MKSYSSVLCAPSPVLGNLPSVLSFPVLAIALCALLFTTTSRAAEATPADVPEVNHWVYLSELPEPADLMASAATNGLTVDRIDRTAERVVVTYKYDDGLKSSIGYALLSSAGSTDRVVGRVTRTTPTTTVVERTVVEREPEIIYVDRTPRTRVVYRDYRDDFWLPLTVGLGIGYISGHNSHGHYYPRYSGHYRSYRGGYRGRH</sequence>
<dbReference type="AlphaFoldDB" id="A0A1D8AX44"/>
<reference evidence="2 3" key="1">
    <citation type="submission" date="2016-06" db="EMBL/GenBank/DDBJ databases">
        <title>Three novel species with peptidoglycan cell walls form the new genus Lacunisphaera gen. nov. in the family Opitutaceae of the verrucomicrobial subdivision 4.</title>
        <authorList>
            <person name="Rast P."/>
            <person name="Gloeckner I."/>
            <person name="Jogler M."/>
            <person name="Boedeker C."/>
            <person name="Jeske O."/>
            <person name="Wiegand S."/>
            <person name="Reinhardt R."/>
            <person name="Schumann P."/>
            <person name="Rohde M."/>
            <person name="Spring S."/>
            <person name="Gloeckner F.O."/>
            <person name="Jogler C."/>
        </authorList>
    </citation>
    <scope>NUCLEOTIDE SEQUENCE [LARGE SCALE GENOMIC DNA]</scope>
    <source>
        <strain evidence="2 3">IG16b</strain>
    </source>
</reference>
<name>A0A1D8AX44_9BACT</name>